<dbReference type="AlphaFoldDB" id="A0AAD6C6J8"/>
<feature type="signal peptide" evidence="2">
    <location>
        <begin position="1"/>
        <end position="24"/>
    </location>
</feature>
<evidence type="ECO:0000313" key="4">
    <source>
        <dbReference type="Proteomes" id="UP001213681"/>
    </source>
</evidence>
<dbReference type="Proteomes" id="UP001213681">
    <property type="component" value="Unassembled WGS sequence"/>
</dbReference>
<feature type="region of interest" description="Disordered" evidence="1">
    <location>
        <begin position="192"/>
        <end position="241"/>
    </location>
</feature>
<feature type="compositionally biased region" description="Low complexity" evidence="1">
    <location>
        <begin position="263"/>
        <end position="304"/>
    </location>
</feature>
<evidence type="ECO:0000256" key="1">
    <source>
        <dbReference type="SAM" id="MobiDB-lite"/>
    </source>
</evidence>
<keyword evidence="4" id="KW-1185">Reference proteome</keyword>
<feature type="region of interest" description="Disordered" evidence="1">
    <location>
        <begin position="263"/>
        <end position="345"/>
    </location>
</feature>
<accession>A0AAD6C6J8</accession>
<evidence type="ECO:0000256" key="2">
    <source>
        <dbReference type="SAM" id="SignalP"/>
    </source>
</evidence>
<proteinExistence type="predicted"/>
<sequence length="519" mass="52168">MGRWREQLLPPALVMAVLAPLSIAREITSTFTTVFPTSSVATSSSAIAGCTVASSMQIACSDGYYNTYGAVWQETCAASYSGGSLIEAARGLSLRACTSGCAVQSACSAVFWDGATCYLLQGDVTITPGGPYQGVLRYAATVSPCVSTWLVTDTYSATSTGEVVYTVTSSPTPIPSSSAIVTSSPVQSVSSVSRSSPSVPGYSPSSIVPSSSTPSSAPLIQSSTSVSSRTSSPVSSPTWLSSTPLIRTATSSVSTDVIPLGSSSVPCSVPSSSPAGLSSPDASPSSSSCASSLSPLSISASPTPTAGQPAASSTALTITTVAPSESSPLTQSSEESGGSTPSASTYTVTATEVHTITSCAAVVTNCPAHQQTTYVTTETVTYVTTICPEGTQATAPQATGTIPINPQTGLIQTTSTTSAQGTETDSSLSVTQLDVPANGLSGNYTIPHAQSSDARKTGVVSFTSARGATHATTMNTVSGQTTSVTTSAPGSPFTGDAAKMGQFSTIFSVAAVLLTVFFF</sequence>
<dbReference type="GeneID" id="81600305"/>
<dbReference type="EMBL" id="JAPVEA010000006">
    <property type="protein sequence ID" value="KAJ5450231.1"/>
    <property type="molecule type" value="Genomic_DNA"/>
</dbReference>
<reference evidence="3" key="1">
    <citation type="submission" date="2022-12" db="EMBL/GenBank/DDBJ databases">
        <authorList>
            <person name="Petersen C."/>
        </authorList>
    </citation>
    <scope>NUCLEOTIDE SEQUENCE</scope>
    <source>
        <strain evidence="3">IBT 16125</strain>
    </source>
</reference>
<feature type="chain" id="PRO_5042204937" description="Apple domain-containing protein" evidence="2">
    <location>
        <begin position="25"/>
        <end position="519"/>
    </location>
</feature>
<reference evidence="3" key="2">
    <citation type="journal article" date="2023" name="IMA Fungus">
        <title>Comparative genomic study of the Penicillium genus elucidates a diverse pangenome and 15 lateral gene transfer events.</title>
        <authorList>
            <person name="Petersen C."/>
            <person name="Sorensen T."/>
            <person name="Nielsen M.R."/>
            <person name="Sondergaard T.E."/>
            <person name="Sorensen J.L."/>
            <person name="Fitzpatrick D.A."/>
            <person name="Frisvad J.C."/>
            <person name="Nielsen K.L."/>
        </authorList>
    </citation>
    <scope>NUCLEOTIDE SEQUENCE</scope>
    <source>
        <strain evidence="3">IBT 16125</strain>
    </source>
</reference>
<comment type="caution">
    <text evidence="3">The sequence shown here is derived from an EMBL/GenBank/DDBJ whole genome shotgun (WGS) entry which is preliminary data.</text>
</comment>
<organism evidence="3 4">
    <name type="scientific">Penicillium daleae</name>
    <dbReference type="NCBI Taxonomy" id="63821"/>
    <lineage>
        <taxon>Eukaryota</taxon>
        <taxon>Fungi</taxon>
        <taxon>Dikarya</taxon>
        <taxon>Ascomycota</taxon>
        <taxon>Pezizomycotina</taxon>
        <taxon>Eurotiomycetes</taxon>
        <taxon>Eurotiomycetidae</taxon>
        <taxon>Eurotiales</taxon>
        <taxon>Aspergillaceae</taxon>
        <taxon>Penicillium</taxon>
    </lineage>
</organism>
<feature type="compositionally biased region" description="Polar residues" evidence="1">
    <location>
        <begin position="310"/>
        <end position="345"/>
    </location>
</feature>
<keyword evidence="2" id="KW-0732">Signal</keyword>
<name>A0AAD6C6J8_9EURO</name>
<dbReference type="RefSeq" id="XP_056765766.1">
    <property type="nucleotide sequence ID" value="XM_056910062.1"/>
</dbReference>
<evidence type="ECO:0008006" key="5">
    <source>
        <dbReference type="Google" id="ProtNLM"/>
    </source>
</evidence>
<evidence type="ECO:0000313" key="3">
    <source>
        <dbReference type="EMBL" id="KAJ5450231.1"/>
    </source>
</evidence>
<gene>
    <name evidence="3" type="ORF">N7458_006680</name>
</gene>
<protein>
    <recommendedName>
        <fullName evidence="5">Apple domain-containing protein</fullName>
    </recommendedName>
</protein>